<feature type="domain" description="WW" evidence="6">
    <location>
        <begin position="1873"/>
        <end position="1907"/>
    </location>
</feature>
<feature type="region of interest" description="Disordered" evidence="5">
    <location>
        <begin position="2809"/>
        <end position="2842"/>
    </location>
</feature>
<dbReference type="InterPro" id="IPR001202">
    <property type="entry name" value="WW_dom"/>
</dbReference>
<dbReference type="PROSITE" id="PS01159">
    <property type="entry name" value="WW_DOMAIN_1"/>
    <property type="match status" value="1"/>
</dbReference>
<dbReference type="EMBL" id="NBNE01001092">
    <property type="protein sequence ID" value="OWZ15595.1"/>
    <property type="molecule type" value="Genomic_DNA"/>
</dbReference>
<keyword evidence="3" id="KW-0677">Repeat</keyword>
<feature type="compositionally biased region" description="Basic and acidic residues" evidence="5">
    <location>
        <begin position="2814"/>
        <end position="2827"/>
    </location>
</feature>
<dbReference type="SMART" id="SM00015">
    <property type="entry name" value="IQ"/>
    <property type="match status" value="14"/>
</dbReference>
<comment type="subcellular location">
    <subcellularLocation>
        <location evidence="1">Cytoplasm</location>
    </subcellularLocation>
</comment>
<evidence type="ECO:0000259" key="6">
    <source>
        <dbReference type="PROSITE" id="PS50020"/>
    </source>
</evidence>
<proteinExistence type="predicted"/>
<accession>A0A225WD94</accession>
<dbReference type="PANTHER" id="PTHR22706">
    <property type="entry name" value="ASSEMBLY FACTOR FOR SPINDLE MICROTUBULES"/>
    <property type="match status" value="1"/>
</dbReference>
<dbReference type="Proteomes" id="UP000198211">
    <property type="component" value="Unassembled WGS sequence"/>
</dbReference>
<protein>
    <recommendedName>
        <fullName evidence="6">WW domain-containing protein</fullName>
    </recommendedName>
</protein>
<feature type="region of interest" description="Disordered" evidence="5">
    <location>
        <begin position="459"/>
        <end position="478"/>
    </location>
</feature>
<feature type="region of interest" description="Disordered" evidence="5">
    <location>
        <begin position="1735"/>
        <end position="1801"/>
    </location>
</feature>
<keyword evidence="8" id="KW-1185">Reference proteome</keyword>
<dbReference type="GO" id="GO:0007051">
    <property type="term" value="P:spindle organization"/>
    <property type="evidence" value="ECO:0007669"/>
    <property type="project" value="TreeGrafter"/>
</dbReference>
<comment type="caution">
    <text evidence="7">The sequence shown here is derived from an EMBL/GenBank/DDBJ whole genome shotgun (WGS) entry which is preliminary data.</text>
</comment>
<dbReference type="GO" id="GO:0005516">
    <property type="term" value="F:calmodulin binding"/>
    <property type="evidence" value="ECO:0007669"/>
    <property type="project" value="UniProtKB-KW"/>
</dbReference>
<dbReference type="GO" id="GO:0051295">
    <property type="term" value="P:establishment of meiotic spindle localization"/>
    <property type="evidence" value="ECO:0007669"/>
    <property type="project" value="TreeGrafter"/>
</dbReference>
<dbReference type="OrthoDB" id="191834at2759"/>
<reference evidence="8" key="1">
    <citation type="submission" date="2017-03" db="EMBL/GenBank/DDBJ databases">
        <title>Phytopthora megakarya and P. palmivora, two closely related causual agents of cacao black pod achieved similar genome size and gene model numbers by different mechanisms.</title>
        <authorList>
            <person name="Ali S."/>
            <person name="Shao J."/>
            <person name="Larry D.J."/>
            <person name="Kronmiller B."/>
            <person name="Shen D."/>
            <person name="Strem M.D."/>
            <person name="Melnick R.L."/>
            <person name="Guiltinan M.J."/>
            <person name="Tyler B.M."/>
            <person name="Meinhardt L.W."/>
            <person name="Bailey B.A."/>
        </authorList>
    </citation>
    <scope>NUCLEOTIDE SEQUENCE [LARGE SCALE GENOMIC DNA]</scope>
    <source>
        <strain evidence="8">zdho120</strain>
    </source>
</reference>
<feature type="region of interest" description="Disordered" evidence="5">
    <location>
        <begin position="175"/>
        <end position="242"/>
    </location>
</feature>
<feature type="compositionally biased region" description="Polar residues" evidence="5">
    <location>
        <begin position="1770"/>
        <end position="1780"/>
    </location>
</feature>
<gene>
    <name evidence="7" type="ORF">PHMEG_00010738</name>
</gene>
<dbReference type="Gene3D" id="2.20.70.10">
    <property type="match status" value="1"/>
</dbReference>
<evidence type="ECO:0000256" key="4">
    <source>
        <dbReference type="ARBA" id="ARBA00022860"/>
    </source>
</evidence>
<keyword evidence="4" id="KW-0112">Calmodulin-binding</keyword>
<evidence type="ECO:0000313" key="8">
    <source>
        <dbReference type="Proteomes" id="UP000198211"/>
    </source>
</evidence>
<dbReference type="STRING" id="4795.A0A225WD94"/>
<dbReference type="GO" id="GO:0000922">
    <property type="term" value="C:spindle pole"/>
    <property type="evidence" value="ECO:0007669"/>
    <property type="project" value="TreeGrafter"/>
</dbReference>
<dbReference type="InterPro" id="IPR051185">
    <property type="entry name" value="ASPM"/>
</dbReference>
<evidence type="ECO:0000256" key="3">
    <source>
        <dbReference type="ARBA" id="ARBA00022737"/>
    </source>
</evidence>
<feature type="compositionally biased region" description="Polar residues" evidence="5">
    <location>
        <begin position="209"/>
        <end position="228"/>
    </location>
</feature>
<name>A0A225WD94_9STRA</name>
<organism evidence="7 8">
    <name type="scientific">Phytophthora megakarya</name>
    <dbReference type="NCBI Taxonomy" id="4795"/>
    <lineage>
        <taxon>Eukaryota</taxon>
        <taxon>Sar</taxon>
        <taxon>Stramenopiles</taxon>
        <taxon>Oomycota</taxon>
        <taxon>Peronosporomycetes</taxon>
        <taxon>Peronosporales</taxon>
        <taxon>Peronosporaceae</taxon>
        <taxon>Phytophthora</taxon>
    </lineage>
</organism>
<keyword evidence="2" id="KW-0963">Cytoplasm</keyword>
<evidence type="ECO:0000256" key="1">
    <source>
        <dbReference type="ARBA" id="ARBA00004496"/>
    </source>
</evidence>
<dbReference type="CDD" id="cd19757">
    <property type="entry name" value="Bbox1"/>
    <property type="match status" value="1"/>
</dbReference>
<dbReference type="GO" id="GO:0000278">
    <property type="term" value="P:mitotic cell cycle"/>
    <property type="evidence" value="ECO:0007669"/>
    <property type="project" value="TreeGrafter"/>
</dbReference>
<dbReference type="InterPro" id="IPR000048">
    <property type="entry name" value="IQ_motif_EF-hand-BS"/>
</dbReference>
<feature type="compositionally biased region" description="Polar residues" evidence="5">
    <location>
        <begin position="2828"/>
        <end position="2842"/>
    </location>
</feature>
<feature type="compositionally biased region" description="Polar residues" evidence="5">
    <location>
        <begin position="1735"/>
        <end position="1752"/>
    </location>
</feature>
<evidence type="ECO:0000313" key="7">
    <source>
        <dbReference type="EMBL" id="OWZ15595.1"/>
    </source>
</evidence>
<feature type="compositionally biased region" description="Basic and acidic residues" evidence="5">
    <location>
        <begin position="1781"/>
        <end position="1794"/>
    </location>
</feature>
<dbReference type="CDD" id="cd00201">
    <property type="entry name" value="WW"/>
    <property type="match status" value="1"/>
</dbReference>
<dbReference type="PANTHER" id="PTHR22706:SF1">
    <property type="entry name" value="ASSEMBLY FACTOR FOR SPINDLE MICROTUBULES"/>
    <property type="match status" value="1"/>
</dbReference>
<dbReference type="GO" id="GO:0005737">
    <property type="term" value="C:cytoplasm"/>
    <property type="evidence" value="ECO:0007669"/>
    <property type="project" value="UniProtKB-SubCell"/>
</dbReference>
<evidence type="ECO:0000256" key="5">
    <source>
        <dbReference type="SAM" id="MobiDB-lite"/>
    </source>
</evidence>
<sequence length="2842" mass="329168">MERTRSPQSRHRKRRLLEATQHVSPVAERQLVETWAAQVSVDQNSDPEAVNSCVRVLRNVKNSVYLRAMAARALGLLMLQSRTLADRLRLETEGLVDALLQLVGYCRRCRTQTADVRRVHVNCCLVISLLMQAPSHQQHLQLVVSLDSELLVLQPQPSDRESGTLLLTVAGRPESGRLVTDDDDGMFGMDNIQHLSDGKKKMKTKRRQINGSSSPPRGAKSTNQQSPSHQERRKVAWSENEGVTEQRVGVALAGLRPPPENNNDRLPISRFSTETLAASVARRETPNRLFKMDRHRLVIPAFPRQYIQDPPLCPLPLIQPTGGYHKPREEMISEEGKGEDDIQDAKQANAFQPHSASDTLLHPKHMLEIFRTGRMPLSSAAYFQQHLRDDDVDRKNERRLSPSRLQVTQWDQWNQRHKYDEDESERDAMTAVTAVPRGLPQPVNIDHIGKKSVNTTARLTSNGQRSPPKLPPEEVTTPEFKHQRLREILSSPEEPNEESVRQLRTLAHRVNTSVMTSLGSKFSRVRNEENLARQEMHSMIQQERERLPLKFLFQLPGGAAYCRHRLRRAMSLWILEFEDNQRRMALMQWKAVVEHARFRERGEEYHRQAIKKRLKVAIEYVLRGYQQQGLRKWIETTQMLIWCDRDAGARLIQAQFRRHLGREYFLALHRRHPFASPVLRDIYLAPARPNILFRLPNEFREHRRKIWRAAEHVQRAYRYRRFRIALARYRVAATKIQAFQRMRSARSRYHHARRQIILIQARVRMRFCREAFVTLRNAALLVQSVYRSVRMRRLRRLVLCAQRKEYERMLSSIALLQRIARGFLGRIATRELRLLRNQEWHAALVFQRCWYKRNNEWSTFLLLGCLREKGNEECAFNAQVLAFKRNHMARLIRRRWFGYLSAKHNNAAALIQRNVRRHAAQLIVQRMRLENIAHRRIKWFFRAHHAHRIRTATYLQFWWLKAVPGRLRHYLFVRRIKAELEDKRYKYMLEDHASCQMQALVRGHMGRKIALRERSARSIQQTMRVHLMRKHFREEMARVRTLVSHQTTDECIDTAVHNVVNSTMNLYNASATKIQRISRGCRCRMRVMRNIVHAELRTRMAIRIQRTWRQNVHQRTARKLLQAQKRKQTNLFRDENSMSAIIEKMTSLSAEFYDPSDELRGMPVQEWLRRLGVSATYSEVFQKNRWIASVDPLAVLKRFRELDHNACEEKLENIGVHKSEDIQMMLTNLFAYQTIQETKRQRQVLSLAREQQTQLQRKCDFAQKHLQACIDAQQKCEDVLDEVLQDAKDFRNPPKAVREKQAIRIRELEDAVRKTSDARTAYDSSTELHAKHAREINTQQKLFTSRQEPKEISAVHSLRSLKLIDQLNIAREIFLERFPGLDARALAFVSNFEENQVTRWQLQRFFDSHTSTSEIKLNMKELTFFAFETEVKKQNHSRFGQCADILQYGHERLAEVLGISVEMVALGVENANANGDGQRIAAECRLVERILLGTMTKSRNTRGNQEKARVWRMGADLIAKMNTAAIKMQSLWRGRAGKKLVARLRSNQHHHDLREQYLAEFHTDHVTPFWQSERKKEQEALDAWLEEEAKAHRMRLLYNILRYPYVEEWDDETQTYVYAIYSRQVDDPVPPLDDDQQQFEQAPIRYVVAEKPTYTVEEEDRVIRIQAQTRRFLAQCHLQELQRLYRRERRRAALETEWNSTRNERTQLLTLKFQFQFRKNSHVNTWLNARVNTKTPVRSQARVSISVSSPTKPTKRDTSPKKALEPGRNKSPTKGVSGTQKGDDDKIVEKDATQKQHRSRMHTTLDAVVDALVPTYNMSVRTEHRRNWSFPANSRPGNAHGRAIIHYLEQLPVLYSQVLPESYASTTLRYTKMALRFGWEEVQAANAPRSYFINKNTYATSWERPDYSFDEQYAAIQIQALARTLLAIKTREVELASISFVATVQDTIKQAERVGWVGYSLEGMTSAVFLSRFGLTKHITSLGKVPLKELLITLSSEQDAEKLGWSNEEAGLVPLFPRTRVRRFPQSCTRETSVLAGAKHPFNILPTERVTSQLVTQRFPNQQGRVAGLIRALRVSTTPISYRQLEMHLQMHLRRYAGRPDDAIANVSEIASLAIATREPQERSIFVLYRCCVERCVVYAANLKLSTLRRELSAVLRILGRLLPPSTLSSSSSDAGENENIMGTAATAATIPVVPISSEEEERLLKQTLSRYPRCTVKGLWENEVTTSFSYAQMALYLREEALERVLAWERTALLCQTNFRMLRMRRWYVATQKTRSEAAITIQCAWRSLGARELRALLESQQQSPYEQRLDKRTDTFYFVYVPTDEKLLDEPRDEVTGGILPFRPMIQDRLTKRWMLAWPNYKPASRRARTPMSGRSVGTPWVACSICTAERAARRCNECYSSVGDYVDFCLACFYDGHFPTSAAIGSDDISWHTYTSLNPLSTPFFRCVECSRPSILRCLPCNEHYCERCFTRVHARGKTRSRHAREWYAAHAVPCVECEMRVACQRCLTCQDALCEMCMTRTHARGRRADGKTHMMELLPQPLEPGEAYCEQCNARRGDERCEFCAQTLCAVCHWSSSSSSGVHSSQHALVCVETALAEKRRELLGNRGLCVECGKAADRECTTCGDRYCSVRWMGNPGCFERFHSKGKRSDHTFTMVDVQTEMPPEILALEEKIRVKRRRDAEMAEHEAKRLTAALLEEEIAAAKKNATKTWQKKTKKSKCKKRLTADAPDGRKTCGVPQCRRRALVLDISGVSFCPDHFTLQYALEVSGKDPLEAARLLALVENGGGRVVKKKKPRWSGLLPSTFFSRSHREGSDTSAKAKETSTSNQAESSITTVT</sequence>
<feature type="compositionally biased region" description="Basic and acidic residues" evidence="5">
    <location>
        <begin position="1754"/>
        <end position="1768"/>
    </location>
</feature>
<dbReference type="PROSITE" id="PS50020">
    <property type="entry name" value="WW_DOMAIN_2"/>
    <property type="match status" value="1"/>
</dbReference>
<dbReference type="PROSITE" id="PS50096">
    <property type="entry name" value="IQ"/>
    <property type="match status" value="7"/>
</dbReference>
<evidence type="ECO:0000256" key="2">
    <source>
        <dbReference type="ARBA" id="ARBA00022490"/>
    </source>
</evidence>